<gene>
    <name evidence="1" type="ORF">Q73A0000_06145</name>
</gene>
<keyword evidence="2" id="KW-1185">Reference proteome</keyword>
<organism evidence="1 2">
    <name type="scientific">Kaistella flava</name>
    <name type="common">ex Peng et al. 2021</name>
    <dbReference type="NCBI Taxonomy" id="2038776"/>
    <lineage>
        <taxon>Bacteria</taxon>
        <taxon>Pseudomonadati</taxon>
        <taxon>Bacteroidota</taxon>
        <taxon>Flavobacteriia</taxon>
        <taxon>Flavobacteriales</taxon>
        <taxon>Weeksellaceae</taxon>
        <taxon>Chryseobacterium group</taxon>
        <taxon>Kaistella</taxon>
    </lineage>
</organism>
<dbReference type="EMBL" id="CP040442">
    <property type="protein sequence ID" value="QOW09970.1"/>
    <property type="molecule type" value="Genomic_DNA"/>
</dbReference>
<accession>A0A7M2Y7A4</accession>
<evidence type="ECO:0000313" key="2">
    <source>
        <dbReference type="Proteomes" id="UP000594195"/>
    </source>
</evidence>
<sequence>MTYNIIGIFPTIDDAISAAKQLTNAGFIKQFPGFTKNSKFQPESLVEDHFIDQNEISVYTPNLNRAHKAKNILIKFGGELNKIKGLYYEKVQNTKPTNTSLILFKKRKQLKDYKIKLSQKPIDLLNNK</sequence>
<dbReference type="AlphaFoldDB" id="A0A7M2Y7A4"/>
<proteinExistence type="predicted"/>
<protein>
    <submittedName>
        <fullName evidence="1">Uncharacterized protein</fullName>
    </submittedName>
</protein>
<reference evidence="1 2" key="1">
    <citation type="submission" date="2019-05" db="EMBL/GenBank/DDBJ databases">
        <title>Chryseobacterium sp. isolated from King George Island, maritime Antarctica.</title>
        <authorList>
            <person name="Peng X."/>
        </authorList>
    </citation>
    <scope>NUCLEOTIDE SEQUENCE [LARGE SCALE GENOMIC DNA]</scope>
    <source>
        <strain evidence="1 2">7-3A</strain>
    </source>
</reference>
<dbReference type="Proteomes" id="UP000594195">
    <property type="component" value="Chromosome"/>
</dbReference>
<name>A0A7M2Y7A4_9FLAO</name>
<dbReference type="RefSeq" id="WP_193813207.1">
    <property type="nucleotide sequence ID" value="NZ_CP040442.1"/>
</dbReference>
<evidence type="ECO:0000313" key="1">
    <source>
        <dbReference type="EMBL" id="QOW09970.1"/>
    </source>
</evidence>
<dbReference type="KEGG" id="kfa:Q73A0000_06145"/>